<accession>A0A3F3QBQ8</accession>
<keyword evidence="1" id="KW-0732">Signal</keyword>
<sequence length="382" mass="43855">MVKWVATVMSLFWVLFLCHALAFPFEPFPSEVEVVPSANGSDHAPRHLAKRASRYPRVKYGSTCSVTQQEYLETELDEIQTMMTRVTGQLQIMRAVIREKEQPATWDTRFKENSRILGSWAAMMGRIRFNHEFELEDKTPNLVPWRTTSQNMQFTMSVYNRIRNVLRDRTLSVTIHCDDTFYVFDKDASTTDARIYRDTRSTETPLFTKLTRSGRLCHEGGGGNGWQMWNKVTLEDEICICPRVFDRAKSSQTLSSLENTMDSLRGRDIDDIKTFTAAGSLLHELSHCQSILGDDATEDLSSHLGPPYPDIVIPGYQRKGVWTLSKADPRQAHRNADSLTFFALALYYSACDWSKGICGAELLPFGFWSKKMHRYMEMDYDT</sequence>
<dbReference type="AlphaFoldDB" id="A0A3F3QBQ8"/>
<gene>
    <name evidence="2" type="ORF">BDQ94DRAFT_167826</name>
</gene>
<evidence type="ECO:0008006" key="4">
    <source>
        <dbReference type="Google" id="ProtNLM"/>
    </source>
</evidence>
<evidence type="ECO:0000313" key="3">
    <source>
        <dbReference type="Proteomes" id="UP000253729"/>
    </source>
</evidence>
<keyword evidence="3" id="KW-1185">Reference proteome</keyword>
<reference evidence="2 3" key="1">
    <citation type="submission" date="2018-07" db="EMBL/GenBank/DDBJ databases">
        <title>The genomes of Aspergillus section Nigri reveals drivers in fungal speciation.</title>
        <authorList>
            <consortium name="DOE Joint Genome Institute"/>
            <person name="Vesth T.C."/>
            <person name="Nybo J."/>
            <person name="Theobald S."/>
            <person name="Brandl J."/>
            <person name="Frisvad J.C."/>
            <person name="Nielsen K.F."/>
            <person name="Lyhne E.K."/>
            <person name="Kogle M.E."/>
            <person name="Kuo A."/>
            <person name="Riley R."/>
            <person name="Clum A."/>
            <person name="Nolan M."/>
            <person name="Lipzen A."/>
            <person name="Salamov A."/>
            <person name="Henrissat B."/>
            <person name="Wiebenga A."/>
            <person name="De vries R.P."/>
            <person name="Grigoriev I.V."/>
            <person name="Mortensen U.H."/>
            <person name="Andersen M.R."/>
            <person name="Baker S.E."/>
        </authorList>
    </citation>
    <scope>NUCLEOTIDE SEQUENCE [LARGE SCALE GENOMIC DNA]</scope>
    <source>
        <strain evidence="2 3">CBS 139.54b</strain>
    </source>
</reference>
<dbReference type="SUPFAM" id="SSF55486">
    <property type="entry name" value="Metalloproteases ('zincins'), catalytic domain"/>
    <property type="match status" value="1"/>
</dbReference>
<feature type="signal peptide" evidence="1">
    <location>
        <begin position="1"/>
        <end position="22"/>
    </location>
</feature>
<dbReference type="EMBL" id="KZ852038">
    <property type="protein sequence ID" value="RDH36206.1"/>
    <property type="molecule type" value="Genomic_DNA"/>
</dbReference>
<feature type="chain" id="PRO_5017670321" description="Lysine-specific metallo-endopeptidase domain-containing protein" evidence="1">
    <location>
        <begin position="23"/>
        <end position="382"/>
    </location>
</feature>
<evidence type="ECO:0000256" key="1">
    <source>
        <dbReference type="SAM" id="SignalP"/>
    </source>
</evidence>
<dbReference type="RefSeq" id="XP_026629228.1">
    <property type="nucleotide sequence ID" value="XM_026770904.1"/>
</dbReference>
<dbReference type="Proteomes" id="UP000253729">
    <property type="component" value="Unassembled WGS sequence"/>
</dbReference>
<protein>
    <recommendedName>
        <fullName evidence="4">Lysine-specific metallo-endopeptidase domain-containing protein</fullName>
    </recommendedName>
</protein>
<organism evidence="2 3">
    <name type="scientific">Aspergillus welwitschiae</name>
    <dbReference type="NCBI Taxonomy" id="1341132"/>
    <lineage>
        <taxon>Eukaryota</taxon>
        <taxon>Fungi</taxon>
        <taxon>Dikarya</taxon>
        <taxon>Ascomycota</taxon>
        <taxon>Pezizomycotina</taxon>
        <taxon>Eurotiomycetes</taxon>
        <taxon>Eurotiomycetidae</taxon>
        <taxon>Eurotiales</taxon>
        <taxon>Aspergillaceae</taxon>
        <taxon>Aspergillus</taxon>
        <taxon>Aspergillus subgen. Circumdati</taxon>
    </lineage>
</organism>
<dbReference type="Gene3D" id="3.40.390.10">
    <property type="entry name" value="Collagenase (Catalytic Domain)"/>
    <property type="match status" value="1"/>
</dbReference>
<dbReference type="GeneID" id="38139260"/>
<name>A0A3F3QBQ8_9EURO</name>
<evidence type="ECO:0000313" key="2">
    <source>
        <dbReference type="EMBL" id="RDH36206.1"/>
    </source>
</evidence>
<dbReference type="InterPro" id="IPR024079">
    <property type="entry name" value="MetalloPept_cat_dom_sf"/>
</dbReference>
<dbReference type="GO" id="GO:0008237">
    <property type="term" value="F:metallopeptidase activity"/>
    <property type="evidence" value="ECO:0007669"/>
    <property type="project" value="InterPro"/>
</dbReference>
<proteinExistence type="predicted"/>